<dbReference type="AlphaFoldDB" id="A0A182KDX2"/>
<dbReference type="Gene3D" id="3.40.50.11850">
    <property type="entry name" value="Diphthamide synthesis DPH1/DPH2 domain 2"/>
    <property type="match status" value="1"/>
</dbReference>
<dbReference type="FunFam" id="3.40.50.11840:FF:000001">
    <property type="entry name" value="2-(3-amino-3-carboxypropyl)histidine synthase subunit 1"/>
    <property type="match status" value="1"/>
</dbReference>
<keyword evidence="16" id="KW-1185">Reference proteome</keyword>
<dbReference type="InterPro" id="IPR042264">
    <property type="entry name" value="DPH1/DPH2_2"/>
</dbReference>
<evidence type="ECO:0000256" key="13">
    <source>
        <dbReference type="ARBA" id="ARBA00032789"/>
    </source>
</evidence>
<dbReference type="STRING" id="43041.A0A182KDX2"/>
<keyword evidence="7" id="KW-0949">S-adenosyl-L-methionine</keyword>
<keyword evidence="10" id="KW-0411">Iron-sulfur</keyword>
<evidence type="ECO:0000256" key="4">
    <source>
        <dbReference type="ARBA" id="ARBA00012221"/>
    </source>
</evidence>
<dbReference type="Proteomes" id="UP000075881">
    <property type="component" value="Unassembled WGS sequence"/>
</dbReference>
<dbReference type="GO" id="GO:0090560">
    <property type="term" value="F:2-(3-amino-3-carboxypropyl)histidine synthase activity"/>
    <property type="evidence" value="ECO:0007669"/>
    <property type="project" value="UniProtKB-EC"/>
</dbReference>
<evidence type="ECO:0000256" key="7">
    <source>
        <dbReference type="ARBA" id="ARBA00022691"/>
    </source>
</evidence>
<evidence type="ECO:0000313" key="15">
    <source>
        <dbReference type="EnsemblMetazoa" id="ACHR008959-PA"/>
    </source>
</evidence>
<dbReference type="FunFam" id="3.40.50.11850:FF:000001">
    <property type="entry name" value="2-(3-amino-3-carboxypropyl)histidine synthase subunit 1"/>
    <property type="match status" value="1"/>
</dbReference>
<keyword evidence="6" id="KW-0808">Transferase</keyword>
<dbReference type="PANTHER" id="PTHR10762">
    <property type="entry name" value="DIPHTHAMIDE BIOSYNTHESIS PROTEIN"/>
    <property type="match status" value="1"/>
</dbReference>
<keyword evidence="8" id="KW-0479">Metal-binding</keyword>
<dbReference type="UniPathway" id="UPA00559"/>
<evidence type="ECO:0000256" key="10">
    <source>
        <dbReference type="ARBA" id="ARBA00023014"/>
    </source>
</evidence>
<dbReference type="InterPro" id="IPR042265">
    <property type="entry name" value="DPH1/DPH2_3"/>
</dbReference>
<organism evidence="15 16">
    <name type="scientific">Anopheles christyi</name>
    <dbReference type="NCBI Taxonomy" id="43041"/>
    <lineage>
        <taxon>Eukaryota</taxon>
        <taxon>Metazoa</taxon>
        <taxon>Ecdysozoa</taxon>
        <taxon>Arthropoda</taxon>
        <taxon>Hexapoda</taxon>
        <taxon>Insecta</taxon>
        <taxon>Pterygota</taxon>
        <taxon>Neoptera</taxon>
        <taxon>Endopterygota</taxon>
        <taxon>Diptera</taxon>
        <taxon>Nematocera</taxon>
        <taxon>Culicoidea</taxon>
        <taxon>Culicidae</taxon>
        <taxon>Anophelinae</taxon>
        <taxon>Anopheles</taxon>
    </lineage>
</organism>
<dbReference type="SFLD" id="SFLDS00032">
    <property type="entry name" value="Radical_SAM_3-amino-3-carboxyp"/>
    <property type="match status" value="1"/>
</dbReference>
<dbReference type="NCBIfam" id="TIGR00322">
    <property type="entry name" value="diphth2_R"/>
    <property type="match status" value="1"/>
</dbReference>
<evidence type="ECO:0000256" key="2">
    <source>
        <dbReference type="ARBA" id="ARBA00005156"/>
    </source>
</evidence>
<comment type="pathway">
    <text evidence="2">Protein modification; peptidyl-diphthamide biosynthesis.</text>
</comment>
<evidence type="ECO:0000313" key="16">
    <source>
        <dbReference type="Proteomes" id="UP000075881"/>
    </source>
</evidence>
<dbReference type="Pfam" id="PF01866">
    <property type="entry name" value="Diphthamide_syn"/>
    <property type="match status" value="1"/>
</dbReference>
<dbReference type="FunFam" id="3.40.50.11860:FF:000002">
    <property type="entry name" value="2-(3-amino-3-carboxypropyl)histidine synthase subunit 1"/>
    <property type="match status" value="1"/>
</dbReference>
<evidence type="ECO:0000256" key="14">
    <source>
        <dbReference type="ARBA" id="ARBA00048403"/>
    </source>
</evidence>
<keyword evidence="9" id="KW-0408">Iron</keyword>
<reference evidence="16" key="1">
    <citation type="submission" date="2013-03" db="EMBL/GenBank/DDBJ databases">
        <title>The Genome Sequence of Anopheles christyi ACHKN1017.</title>
        <authorList>
            <consortium name="The Broad Institute Genomics Platform"/>
            <person name="Neafsey D.E."/>
            <person name="Besansky N."/>
            <person name="Walker B."/>
            <person name="Young S.K."/>
            <person name="Zeng Q."/>
            <person name="Gargeya S."/>
            <person name="Fitzgerald M."/>
            <person name="Haas B."/>
            <person name="Abouelleil A."/>
            <person name="Allen A.W."/>
            <person name="Alvarado L."/>
            <person name="Arachchi H.M."/>
            <person name="Berlin A.M."/>
            <person name="Chapman S.B."/>
            <person name="Gainer-Dewar J."/>
            <person name="Goldberg J."/>
            <person name="Griggs A."/>
            <person name="Gujja S."/>
            <person name="Hansen M."/>
            <person name="Howarth C."/>
            <person name="Imamovic A."/>
            <person name="Ireland A."/>
            <person name="Larimer J."/>
            <person name="McCowan C."/>
            <person name="Murphy C."/>
            <person name="Pearson M."/>
            <person name="Poon T.W."/>
            <person name="Priest M."/>
            <person name="Roberts A."/>
            <person name="Saif S."/>
            <person name="Shea T."/>
            <person name="Sisk P."/>
            <person name="Sykes S."/>
            <person name="Wortman J."/>
            <person name="Nusbaum C."/>
            <person name="Birren B."/>
        </authorList>
    </citation>
    <scope>NUCLEOTIDE SEQUENCE [LARGE SCALE GENOMIC DNA]</scope>
    <source>
        <strain evidence="16">ACHKN1017</strain>
    </source>
</reference>
<name>A0A182KDX2_9DIPT</name>
<dbReference type="EC" id="2.5.1.108" evidence="4"/>
<dbReference type="InterPro" id="IPR016435">
    <property type="entry name" value="DPH1/DPH2"/>
</dbReference>
<dbReference type="EnsemblMetazoa" id="ACHR008959-RA">
    <property type="protein sequence ID" value="ACHR008959-PA"/>
    <property type="gene ID" value="ACHR008959"/>
</dbReference>
<sequence length="481" mass="53992">MAAAQVEQQLPLAPDTKVVKAKPVRKVFKGASRIINKIPASLLNDPELNEAIAALPTNYNFEVHKTIWRVRETKAKRVALQMPEGLLMFSLVLSDIIERFTEADTVIMGDVTYGACCVDDFTAKALGADLLVHYGHSCLIPIDQTTGIKVLYVFVDIKIDTLHFVESVKLNFPRERPLAFVSTIQFVATLHSAAKELRETAGYDVLIPQSKPLSPGEILGCTAPRLTNGNGTETATLRTLIYLGDGRFHLEAAMIANPTLEAYKYDPYEKKFTRELYDHEAMRRNRKRAIDEARDAHRFGLILGTLGRQGSTKVLEHLERRLKHHGREAVIILLSEIFPTKLARMEHIDAFVQVRYSRWRIHIEQMVACPRLSIDWGTAFQKPLLTPYELSVALGDAEWNIPECTAATEEKPKPVPNLEVAYPMDFYANASLGEWTPNFKKLDICENSNGGCCGRCKEEKDKEVKDGKENVSQLSLSVGEE</sequence>
<comment type="similarity">
    <text evidence="3">Belongs to the DPH1/DPH2 family. DPH1 subfamily.</text>
</comment>
<accession>A0A182KDX2</accession>
<evidence type="ECO:0000256" key="6">
    <source>
        <dbReference type="ARBA" id="ARBA00022679"/>
    </source>
</evidence>
<comment type="catalytic activity">
    <reaction evidence="14">
        <text>L-histidyl-[translation elongation factor 2] + S-adenosyl-L-methionine = 2-[(3S)-amino-3-carboxypropyl]-L-histidyl-[translation elongation factor 2] + S-methyl-5'-thioadenosine + H(+)</text>
        <dbReference type="Rhea" id="RHEA:36783"/>
        <dbReference type="Rhea" id="RHEA-COMP:9748"/>
        <dbReference type="Rhea" id="RHEA-COMP:9749"/>
        <dbReference type="ChEBI" id="CHEBI:15378"/>
        <dbReference type="ChEBI" id="CHEBI:17509"/>
        <dbReference type="ChEBI" id="CHEBI:29979"/>
        <dbReference type="ChEBI" id="CHEBI:59789"/>
        <dbReference type="ChEBI" id="CHEBI:73995"/>
        <dbReference type="EC" id="2.5.1.108"/>
    </reaction>
</comment>
<evidence type="ECO:0000256" key="3">
    <source>
        <dbReference type="ARBA" id="ARBA00010173"/>
    </source>
</evidence>
<evidence type="ECO:0000256" key="9">
    <source>
        <dbReference type="ARBA" id="ARBA00023004"/>
    </source>
</evidence>
<evidence type="ECO:0000256" key="1">
    <source>
        <dbReference type="ARBA" id="ARBA00001966"/>
    </source>
</evidence>
<dbReference type="Gene3D" id="3.40.50.11860">
    <property type="entry name" value="Diphthamide synthesis DPH1/DPH2 domain 3"/>
    <property type="match status" value="1"/>
</dbReference>
<evidence type="ECO:0000256" key="5">
    <source>
        <dbReference type="ARBA" id="ARBA00021915"/>
    </source>
</evidence>
<dbReference type="GO" id="GO:0017183">
    <property type="term" value="P:protein histidyl modification to diphthamide"/>
    <property type="evidence" value="ECO:0007669"/>
    <property type="project" value="UniProtKB-UniPathway"/>
</dbReference>
<evidence type="ECO:0000256" key="12">
    <source>
        <dbReference type="ARBA" id="ARBA00032574"/>
    </source>
</evidence>
<protein>
    <recommendedName>
        <fullName evidence="5">2-(3-amino-3-carboxypropyl)histidine synthase subunit 1</fullName>
        <ecNumber evidence="4">2.5.1.108</ecNumber>
    </recommendedName>
    <alternativeName>
        <fullName evidence="12">Diphthamide biosynthesis protein 1</fullName>
    </alternativeName>
    <alternativeName>
        <fullName evidence="13">Diphtheria toxin resistance protein 1</fullName>
    </alternativeName>
    <alternativeName>
        <fullName evidence="11">S-adenosyl-L-methionine:L-histidine 3-amino-3-carboxypropyltransferase 1</fullName>
    </alternativeName>
</protein>
<proteinExistence type="inferred from homology"/>
<dbReference type="Gene3D" id="3.40.50.11840">
    <property type="entry name" value="Diphthamide synthesis DPH1/DPH2 domain 1"/>
    <property type="match status" value="1"/>
</dbReference>
<dbReference type="InterPro" id="IPR042263">
    <property type="entry name" value="DPH1/DPH2_1"/>
</dbReference>
<evidence type="ECO:0000256" key="11">
    <source>
        <dbReference type="ARBA" id="ARBA00031690"/>
    </source>
</evidence>
<dbReference type="GO" id="GO:0051536">
    <property type="term" value="F:iron-sulfur cluster binding"/>
    <property type="evidence" value="ECO:0007669"/>
    <property type="project" value="UniProtKB-KW"/>
</dbReference>
<dbReference type="PANTHER" id="PTHR10762:SF1">
    <property type="entry name" value="2-(3-AMINO-3-CARBOXYPROPYL)HISTIDINE SYNTHASE SUBUNIT 1"/>
    <property type="match status" value="1"/>
</dbReference>
<dbReference type="VEuPathDB" id="VectorBase:ACHR008959"/>
<dbReference type="GO" id="GO:0046872">
    <property type="term" value="F:metal ion binding"/>
    <property type="evidence" value="ECO:0007669"/>
    <property type="project" value="UniProtKB-KW"/>
</dbReference>
<evidence type="ECO:0000256" key="8">
    <source>
        <dbReference type="ARBA" id="ARBA00022723"/>
    </source>
</evidence>
<reference evidence="15" key="2">
    <citation type="submission" date="2020-05" db="UniProtKB">
        <authorList>
            <consortium name="EnsemblMetazoa"/>
        </authorList>
    </citation>
    <scope>IDENTIFICATION</scope>
    <source>
        <strain evidence="15">ACHKN1017</strain>
    </source>
</reference>
<comment type="cofactor">
    <cofactor evidence="1">
        <name>[4Fe-4S] cluster</name>
        <dbReference type="ChEBI" id="CHEBI:49883"/>
    </cofactor>
</comment>